<comment type="caution">
    <text evidence="5">The sequence shown here is derived from an EMBL/GenBank/DDBJ whole genome shotgun (WGS) entry which is preliminary data.</text>
</comment>
<dbReference type="AlphaFoldDB" id="A0A931AXF0"/>
<dbReference type="GO" id="GO:0003677">
    <property type="term" value="F:DNA binding"/>
    <property type="evidence" value="ECO:0007669"/>
    <property type="project" value="UniProtKB-KW"/>
</dbReference>
<organism evidence="5 6">
    <name type="scientific">Streptacidiphilus fuscans</name>
    <dbReference type="NCBI Taxonomy" id="2789292"/>
    <lineage>
        <taxon>Bacteria</taxon>
        <taxon>Bacillati</taxon>
        <taxon>Actinomycetota</taxon>
        <taxon>Actinomycetes</taxon>
        <taxon>Kitasatosporales</taxon>
        <taxon>Streptomycetaceae</taxon>
        <taxon>Streptacidiphilus</taxon>
    </lineage>
</organism>
<dbReference type="InterPro" id="IPR011711">
    <property type="entry name" value="GntR_C"/>
</dbReference>
<evidence type="ECO:0000313" key="6">
    <source>
        <dbReference type="Proteomes" id="UP000657385"/>
    </source>
</evidence>
<reference evidence="5" key="1">
    <citation type="submission" date="2020-11" db="EMBL/GenBank/DDBJ databases">
        <title>Isolation and identification of active actinomycetes.</title>
        <authorList>
            <person name="Yu B."/>
        </authorList>
    </citation>
    <scope>NUCLEOTIDE SEQUENCE</scope>
    <source>
        <strain evidence="5">NEAU-YB345</strain>
    </source>
</reference>
<dbReference type="SUPFAM" id="SSF46785">
    <property type="entry name" value="Winged helix' DNA-binding domain"/>
    <property type="match status" value="1"/>
</dbReference>
<dbReference type="SMART" id="SM00895">
    <property type="entry name" value="FCD"/>
    <property type="match status" value="1"/>
</dbReference>
<keyword evidence="6" id="KW-1185">Reference proteome</keyword>
<dbReference type="PANTHER" id="PTHR43537">
    <property type="entry name" value="TRANSCRIPTIONAL REGULATOR, GNTR FAMILY"/>
    <property type="match status" value="1"/>
</dbReference>
<dbReference type="Proteomes" id="UP000657385">
    <property type="component" value="Unassembled WGS sequence"/>
</dbReference>
<protein>
    <submittedName>
        <fullName evidence="5">GntR family transcriptional regulator</fullName>
    </submittedName>
</protein>
<dbReference type="SMART" id="SM00345">
    <property type="entry name" value="HTH_GNTR"/>
    <property type="match status" value="1"/>
</dbReference>
<evidence type="ECO:0000256" key="2">
    <source>
        <dbReference type="ARBA" id="ARBA00023125"/>
    </source>
</evidence>
<feature type="domain" description="HTH gntR-type" evidence="4">
    <location>
        <begin position="9"/>
        <end position="76"/>
    </location>
</feature>
<dbReference type="Gene3D" id="1.10.10.10">
    <property type="entry name" value="Winged helix-like DNA-binding domain superfamily/Winged helix DNA-binding domain"/>
    <property type="match status" value="1"/>
</dbReference>
<dbReference type="Gene3D" id="1.20.120.530">
    <property type="entry name" value="GntR ligand-binding domain-like"/>
    <property type="match status" value="1"/>
</dbReference>
<dbReference type="InterPro" id="IPR036390">
    <property type="entry name" value="WH_DNA-bd_sf"/>
</dbReference>
<gene>
    <name evidence="5" type="ORF">I2501_01135</name>
</gene>
<keyword evidence="3" id="KW-0804">Transcription</keyword>
<accession>A0A931AXF0</accession>
<evidence type="ECO:0000259" key="4">
    <source>
        <dbReference type="PROSITE" id="PS50949"/>
    </source>
</evidence>
<keyword evidence="2" id="KW-0238">DNA-binding</keyword>
<evidence type="ECO:0000256" key="1">
    <source>
        <dbReference type="ARBA" id="ARBA00023015"/>
    </source>
</evidence>
<dbReference type="EMBL" id="JADPRT010000001">
    <property type="protein sequence ID" value="MBF9066639.1"/>
    <property type="molecule type" value="Genomic_DNA"/>
</dbReference>
<dbReference type="Pfam" id="PF07729">
    <property type="entry name" value="FCD"/>
    <property type="match status" value="1"/>
</dbReference>
<proteinExistence type="predicted"/>
<keyword evidence="1" id="KW-0805">Transcription regulation</keyword>
<dbReference type="Pfam" id="PF00392">
    <property type="entry name" value="GntR"/>
    <property type="match status" value="1"/>
</dbReference>
<dbReference type="CDD" id="cd07377">
    <property type="entry name" value="WHTH_GntR"/>
    <property type="match status" value="1"/>
</dbReference>
<dbReference type="InterPro" id="IPR000524">
    <property type="entry name" value="Tscrpt_reg_HTH_GntR"/>
</dbReference>
<dbReference type="GO" id="GO:0003700">
    <property type="term" value="F:DNA-binding transcription factor activity"/>
    <property type="evidence" value="ECO:0007669"/>
    <property type="project" value="InterPro"/>
</dbReference>
<dbReference type="SUPFAM" id="SSF48008">
    <property type="entry name" value="GntR ligand-binding domain-like"/>
    <property type="match status" value="1"/>
</dbReference>
<sequence length="237" mass="26081">MPLPALSSQSLSEQAYKALRAAIVQGDLQWGEKITERGLAEHLGVSPTPVREALRRLEQEQLVERTSPRSLRVASVSPLARSESGAIEAALEGVAARLAAEKATSEQLDAIGQLLDSADEAAEQLRADREHGRDLDPQKIELIFNALRDFHRSVEAAADNAQLIRTLDQVRAFSRSERLKIASAQVAAGETGGQEQRYQQHREILDALRDRDVERAETLARQHAMSAVGELVGWDRP</sequence>
<dbReference type="InterPro" id="IPR008920">
    <property type="entry name" value="TF_FadR/GntR_C"/>
</dbReference>
<dbReference type="RefSeq" id="WP_196191834.1">
    <property type="nucleotide sequence ID" value="NZ_JADPRT010000001.1"/>
</dbReference>
<dbReference type="InterPro" id="IPR036388">
    <property type="entry name" value="WH-like_DNA-bd_sf"/>
</dbReference>
<evidence type="ECO:0000256" key="3">
    <source>
        <dbReference type="ARBA" id="ARBA00023163"/>
    </source>
</evidence>
<name>A0A931AXF0_9ACTN</name>
<evidence type="ECO:0000313" key="5">
    <source>
        <dbReference type="EMBL" id="MBF9066639.1"/>
    </source>
</evidence>
<dbReference type="PROSITE" id="PS50949">
    <property type="entry name" value="HTH_GNTR"/>
    <property type="match status" value="1"/>
</dbReference>
<dbReference type="PANTHER" id="PTHR43537:SF49">
    <property type="entry name" value="TRANSCRIPTIONAL REGULATORY PROTEIN"/>
    <property type="match status" value="1"/>
</dbReference>